<name>A0A2A6DZR1_9BACL</name>
<organism evidence="8 9">
    <name type="scientific">Candidatus Reconcilbacillus cellulovorans</name>
    <dbReference type="NCBI Taxonomy" id="1906605"/>
    <lineage>
        <taxon>Bacteria</taxon>
        <taxon>Bacillati</taxon>
        <taxon>Bacillota</taxon>
        <taxon>Bacilli</taxon>
        <taxon>Bacillales</taxon>
        <taxon>Paenibacillaceae</taxon>
        <taxon>Candidatus Reconcilbacillus</taxon>
    </lineage>
</organism>
<reference evidence="8 9" key="1">
    <citation type="submission" date="2016-12" db="EMBL/GenBank/DDBJ databases">
        <title>Candidatus Reconcilibacillus cellulovorans genome.</title>
        <authorList>
            <person name="Kolinko S."/>
            <person name="Wu Y.-W."/>
            <person name="Tachea F."/>
            <person name="Denzel E."/>
            <person name="Hiras J."/>
            <person name="Baecker N."/>
            <person name="Chan L.J."/>
            <person name="Eichorst S.A."/>
            <person name="Frey D."/>
            <person name="Adams P.D."/>
            <person name="Pray T."/>
            <person name="Tanjore D."/>
            <person name="Petzold C.J."/>
            <person name="Gladden J.M."/>
            <person name="Simmons B.A."/>
            <person name="Singer S.W."/>
        </authorList>
    </citation>
    <scope>NUCLEOTIDE SEQUENCE [LARGE SCALE GENOMIC DNA]</scope>
    <source>
        <strain evidence="8">JTherm</strain>
    </source>
</reference>
<evidence type="ECO:0000256" key="3">
    <source>
        <dbReference type="ARBA" id="ARBA00022596"/>
    </source>
</evidence>
<evidence type="ECO:0000256" key="7">
    <source>
        <dbReference type="RuleBase" id="RU362101"/>
    </source>
</evidence>
<dbReference type="GO" id="GO:0012505">
    <property type="term" value="C:endomembrane system"/>
    <property type="evidence" value="ECO:0007669"/>
    <property type="project" value="UniProtKB-SubCell"/>
</dbReference>
<evidence type="ECO:0000256" key="1">
    <source>
        <dbReference type="ARBA" id="ARBA00004127"/>
    </source>
</evidence>
<dbReference type="AlphaFoldDB" id="A0A2A6DZR1"/>
<dbReference type="EMBL" id="MOXJ01000018">
    <property type="protein sequence ID" value="PDO10172.1"/>
    <property type="molecule type" value="Genomic_DNA"/>
</dbReference>
<dbReference type="Proteomes" id="UP000243688">
    <property type="component" value="Unassembled WGS sequence"/>
</dbReference>
<dbReference type="GO" id="GO:0005886">
    <property type="term" value="C:plasma membrane"/>
    <property type="evidence" value="ECO:0007669"/>
    <property type="project" value="UniProtKB-SubCell"/>
</dbReference>
<keyword evidence="6 7" id="KW-0472">Membrane</keyword>
<feature type="transmembrane region" description="Helical" evidence="7">
    <location>
        <begin position="208"/>
        <end position="226"/>
    </location>
</feature>
<evidence type="ECO:0000256" key="5">
    <source>
        <dbReference type="ARBA" id="ARBA00022989"/>
    </source>
</evidence>
<dbReference type="PANTHER" id="PTHR33876:SF4">
    <property type="entry name" value="CHLOROPLAST PROTEIN FOR GROWTH AND FERTILITY 2"/>
    <property type="match status" value="1"/>
</dbReference>
<comment type="caution">
    <text evidence="8">The sequence shown here is derived from an EMBL/GenBank/DDBJ whole genome shotgun (WGS) entry which is preliminary data.</text>
</comment>
<sequence>MDMEFWGLVGLGFLLGVKHATEPDHVIAVSTIAAESRSLRRASLAGVYWGVGHTLTLLVVGTVLLAVRGQIPEKWSLSLEFLVGIMLVALGINALNFRTRRVHSHVHWHGVLRHTHFHEHPNGRTDDHRHLHIELSYIKAGLVGVVHGLAGSAAMALLAASTAETIWQGMLYIVVFGAGTVLGMGVCTTAVGLPFALTADRRASLNRALGMAAGALSVVYGAYYIYHLGVSEGLFRLWLEA</sequence>
<feature type="transmembrane region" description="Helical" evidence="7">
    <location>
        <begin position="79"/>
        <end position="97"/>
    </location>
</feature>
<dbReference type="InterPro" id="IPR052776">
    <property type="entry name" value="Chloro_ReproSupport/MetalTrans"/>
</dbReference>
<feature type="transmembrane region" description="Helical" evidence="7">
    <location>
        <begin position="44"/>
        <end position="67"/>
    </location>
</feature>
<proteinExistence type="inferred from homology"/>
<keyword evidence="4 7" id="KW-0812">Transmembrane</keyword>
<keyword evidence="3" id="KW-0533">Nickel</keyword>
<keyword evidence="5 7" id="KW-1133">Transmembrane helix</keyword>
<keyword evidence="2 7" id="KW-0813">Transport</keyword>
<evidence type="ECO:0000256" key="2">
    <source>
        <dbReference type="ARBA" id="ARBA00022448"/>
    </source>
</evidence>
<dbReference type="Pfam" id="PF03824">
    <property type="entry name" value="NicO"/>
    <property type="match status" value="1"/>
</dbReference>
<gene>
    <name evidence="8" type="ORF">BLM47_08520</name>
</gene>
<feature type="transmembrane region" description="Helical" evidence="7">
    <location>
        <begin position="137"/>
        <end position="159"/>
    </location>
</feature>
<dbReference type="InterPro" id="IPR011541">
    <property type="entry name" value="Ni/Co_transpt_high_affinity"/>
</dbReference>
<evidence type="ECO:0000256" key="6">
    <source>
        <dbReference type="ARBA" id="ARBA00023136"/>
    </source>
</evidence>
<evidence type="ECO:0000256" key="4">
    <source>
        <dbReference type="ARBA" id="ARBA00022692"/>
    </source>
</evidence>
<protein>
    <recommendedName>
        <fullName evidence="7">Nickel/cobalt efflux system</fullName>
    </recommendedName>
</protein>
<dbReference type="PANTHER" id="PTHR33876">
    <property type="entry name" value="UNNAMED PRODUCT"/>
    <property type="match status" value="1"/>
</dbReference>
<comment type="subcellular location">
    <subcellularLocation>
        <location evidence="7">Cell membrane</location>
        <topology evidence="7">Multi-pass membrane protein</topology>
    </subcellularLocation>
    <subcellularLocation>
        <location evidence="1">Endomembrane system</location>
        <topology evidence="1">Multi-pass membrane protein</topology>
    </subcellularLocation>
</comment>
<dbReference type="GO" id="GO:0015099">
    <property type="term" value="F:nickel cation transmembrane transporter activity"/>
    <property type="evidence" value="ECO:0007669"/>
    <property type="project" value="UniProtKB-UniRule"/>
</dbReference>
<evidence type="ECO:0000313" key="9">
    <source>
        <dbReference type="Proteomes" id="UP000243688"/>
    </source>
</evidence>
<feature type="transmembrane region" description="Helical" evidence="7">
    <location>
        <begin position="171"/>
        <end position="196"/>
    </location>
</feature>
<comment type="similarity">
    <text evidence="7">Belongs to the NiCoT transporter (TC 2.A.52) family.</text>
</comment>
<evidence type="ECO:0000313" key="8">
    <source>
        <dbReference type="EMBL" id="PDO10172.1"/>
    </source>
</evidence>
<accession>A0A2A6DZR1</accession>